<comment type="catalytic activity">
    <reaction evidence="1 16">
        <text>(R)-pantothenate + ATP = (R)-4'-phosphopantothenate + ADP + H(+)</text>
        <dbReference type="Rhea" id="RHEA:16373"/>
        <dbReference type="ChEBI" id="CHEBI:10986"/>
        <dbReference type="ChEBI" id="CHEBI:15378"/>
        <dbReference type="ChEBI" id="CHEBI:29032"/>
        <dbReference type="ChEBI" id="CHEBI:30616"/>
        <dbReference type="ChEBI" id="CHEBI:456216"/>
        <dbReference type="EC" id="2.7.1.33"/>
    </reaction>
</comment>
<dbReference type="GO" id="GO:0004594">
    <property type="term" value="F:pantothenate kinase activity"/>
    <property type="evidence" value="ECO:0007669"/>
    <property type="project" value="UniProtKB-UniRule"/>
</dbReference>
<dbReference type="HOGENOM" id="CLU_066627_1_1_14"/>
<comment type="cofactor">
    <cofactor evidence="16">
        <name>NH4(+)</name>
        <dbReference type="ChEBI" id="CHEBI:28938"/>
    </cofactor>
    <cofactor evidence="16">
        <name>K(+)</name>
        <dbReference type="ChEBI" id="CHEBI:29103"/>
    </cofactor>
    <text evidence="16">A monovalent cation. Ammonium or potassium.</text>
</comment>
<evidence type="ECO:0000256" key="11">
    <source>
        <dbReference type="ARBA" id="ARBA00022840"/>
    </source>
</evidence>
<comment type="subcellular location">
    <subcellularLocation>
        <location evidence="3 16">Cytoplasm</location>
    </subcellularLocation>
</comment>
<evidence type="ECO:0000256" key="14">
    <source>
        <dbReference type="ARBA" id="ARBA00038036"/>
    </source>
</evidence>
<evidence type="ECO:0000313" key="17">
    <source>
        <dbReference type="EMBL" id="AGR41578.1"/>
    </source>
</evidence>
<dbReference type="KEGG" id="stai:STAIW_v1c09920"/>
<comment type="caution">
    <text evidence="16">Lacks conserved residue(s) required for the propagation of feature annotation.</text>
</comment>
<dbReference type="Gene3D" id="3.30.420.40">
    <property type="match status" value="2"/>
</dbReference>
<evidence type="ECO:0000256" key="3">
    <source>
        <dbReference type="ARBA" id="ARBA00004496"/>
    </source>
</evidence>
<dbReference type="Proteomes" id="UP000014984">
    <property type="component" value="Chromosome"/>
</dbReference>
<dbReference type="NCBIfam" id="TIGR00671">
    <property type="entry name" value="baf"/>
    <property type="match status" value="1"/>
</dbReference>
<sequence>MKILLIDVGNTTIDFRIWDKEKNSIEKIIRPLTNDPTFKRSNALKNYFFENNIKFNEIVYVSVVPEWNDILRAFAASMKVTIYNIRQDFIINNSLFKLDNISSLGADFIANFYAVLPNNSKLAVISMGTASTITLIEDNYLLGTIICPGIGSSLKGLISNAALLADFEYEKSDKEIGKNTVDSINIGTYNSHYLMLKAIVRELKVNNVIFTGGYSNLFKEEIKRDNFIFKEDLIFRGLIALYNIKIESL</sequence>
<evidence type="ECO:0000256" key="12">
    <source>
        <dbReference type="ARBA" id="ARBA00022958"/>
    </source>
</evidence>
<name>S5MCX6_9MOLU</name>
<dbReference type="OrthoDB" id="9804707at2"/>
<keyword evidence="11 16" id="KW-0067">ATP-binding</keyword>
<evidence type="ECO:0000256" key="6">
    <source>
        <dbReference type="ARBA" id="ARBA00012102"/>
    </source>
</evidence>
<evidence type="ECO:0000313" key="18">
    <source>
        <dbReference type="Proteomes" id="UP000014984"/>
    </source>
</evidence>
<dbReference type="GO" id="GO:0015937">
    <property type="term" value="P:coenzyme A biosynthetic process"/>
    <property type="evidence" value="ECO:0007669"/>
    <property type="project" value="UniProtKB-UniRule"/>
</dbReference>
<evidence type="ECO:0000256" key="5">
    <source>
        <dbReference type="ARBA" id="ARBA00011738"/>
    </source>
</evidence>
<feature type="binding site" evidence="16">
    <location>
        <position position="129"/>
    </location>
    <ligand>
        <name>ATP</name>
        <dbReference type="ChEBI" id="CHEBI:30616"/>
    </ligand>
</feature>
<feature type="binding site" evidence="16">
    <location>
        <begin position="105"/>
        <end position="108"/>
    </location>
    <ligand>
        <name>substrate</name>
    </ligand>
</feature>
<comment type="cofactor">
    <cofactor evidence="2">
        <name>K(+)</name>
        <dbReference type="ChEBI" id="CHEBI:29103"/>
    </cofactor>
</comment>
<proteinExistence type="inferred from homology"/>
<evidence type="ECO:0000256" key="15">
    <source>
        <dbReference type="ARBA" id="ARBA00040883"/>
    </source>
</evidence>
<organism evidence="17 18">
    <name type="scientific">Spiroplasma taiwanense CT-1</name>
    <dbReference type="NCBI Taxonomy" id="1276220"/>
    <lineage>
        <taxon>Bacteria</taxon>
        <taxon>Bacillati</taxon>
        <taxon>Mycoplasmatota</taxon>
        <taxon>Mollicutes</taxon>
        <taxon>Entomoplasmatales</taxon>
        <taxon>Spiroplasmataceae</taxon>
        <taxon>Spiroplasma</taxon>
    </lineage>
</organism>
<keyword evidence="10 16" id="KW-0418">Kinase</keyword>
<evidence type="ECO:0000256" key="4">
    <source>
        <dbReference type="ARBA" id="ARBA00005225"/>
    </source>
</evidence>
<evidence type="ECO:0000256" key="2">
    <source>
        <dbReference type="ARBA" id="ARBA00001958"/>
    </source>
</evidence>
<gene>
    <name evidence="16" type="primary">coaX</name>
    <name evidence="17" type="ORF">STAIW_v1c09920</name>
</gene>
<dbReference type="Pfam" id="PF03309">
    <property type="entry name" value="Pan_kinase"/>
    <property type="match status" value="1"/>
</dbReference>
<dbReference type="STRING" id="1276220.STAIW_v1c09920"/>
<dbReference type="PANTHER" id="PTHR34265:SF1">
    <property type="entry name" value="TYPE III PANTOTHENATE KINASE"/>
    <property type="match status" value="1"/>
</dbReference>
<dbReference type="GO" id="GO:0005524">
    <property type="term" value="F:ATP binding"/>
    <property type="evidence" value="ECO:0007669"/>
    <property type="project" value="UniProtKB-UniRule"/>
</dbReference>
<reference evidence="17 18" key="1">
    <citation type="journal article" date="2013" name="Genome Biol. Evol.">
        <title>Comparison of metabolic capacities and inference of gene content evolution in mosquito-associated Spiroplasma diminutum and S. taiwanense.</title>
        <authorList>
            <person name="Lo W.S."/>
            <person name="Ku C."/>
            <person name="Chen L.L."/>
            <person name="Chang T.H."/>
            <person name="Kuo C.H."/>
        </authorList>
    </citation>
    <scope>NUCLEOTIDE SEQUENCE [LARGE SCALE GENOMIC DNA]</scope>
    <source>
        <strain evidence="17">CT-1</strain>
    </source>
</reference>
<keyword evidence="9 16" id="KW-0547">Nucleotide-binding</keyword>
<dbReference type="RefSeq" id="WP_020834717.1">
    <property type="nucleotide sequence ID" value="NC_021846.1"/>
</dbReference>
<dbReference type="AlphaFoldDB" id="S5MCX6"/>
<dbReference type="PATRIC" id="fig|1276220.3.peg.1011"/>
<dbReference type="CDD" id="cd24015">
    <property type="entry name" value="ASKHA_NBD_PanK-III"/>
    <property type="match status" value="1"/>
</dbReference>
<dbReference type="SUPFAM" id="SSF53067">
    <property type="entry name" value="Actin-like ATPase domain"/>
    <property type="match status" value="2"/>
</dbReference>
<evidence type="ECO:0000256" key="7">
    <source>
        <dbReference type="ARBA" id="ARBA00022490"/>
    </source>
</evidence>
<dbReference type="eggNOG" id="COG1521">
    <property type="taxonomic scope" value="Bacteria"/>
</dbReference>
<dbReference type="EMBL" id="CP005074">
    <property type="protein sequence ID" value="AGR41578.1"/>
    <property type="molecule type" value="Genomic_DNA"/>
</dbReference>
<evidence type="ECO:0000256" key="10">
    <source>
        <dbReference type="ARBA" id="ARBA00022777"/>
    </source>
</evidence>
<dbReference type="InterPro" id="IPR004619">
    <property type="entry name" value="Type_III_PanK"/>
</dbReference>
<keyword evidence="7 16" id="KW-0963">Cytoplasm</keyword>
<comment type="function">
    <text evidence="16">Catalyzes the phosphorylation of pantothenate (Pan), the first step in CoA biosynthesis.</text>
</comment>
<dbReference type="InterPro" id="IPR043129">
    <property type="entry name" value="ATPase_NBD"/>
</dbReference>
<comment type="pathway">
    <text evidence="4 16">Cofactor biosynthesis; coenzyme A biosynthesis; CoA from (R)-pantothenate: step 1/5.</text>
</comment>
<keyword evidence="8 16" id="KW-0808">Transferase</keyword>
<comment type="similarity">
    <text evidence="14 16">Belongs to the type III pantothenate kinase family.</text>
</comment>
<feature type="binding site" evidence="16">
    <location>
        <begin position="7"/>
        <end position="14"/>
    </location>
    <ligand>
        <name>ATP</name>
        <dbReference type="ChEBI" id="CHEBI:30616"/>
    </ligand>
</feature>
<dbReference type="GO" id="GO:0005737">
    <property type="term" value="C:cytoplasm"/>
    <property type="evidence" value="ECO:0007669"/>
    <property type="project" value="UniProtKB-SubCell"/>
</dbReference>
<keyword evidence="18" id="KW-1185">Reference proteome</keyword>
<keyword evidence="12 16" id="KW-0630">Potassium</keyword>
<evidence type="ECO:0000256" key="13">
    <source>
        <dbReference type="ARBA" id="ARBA00022993"/>
    </source>
</evidence>
<dbReference type="PANTHER" id="PTHR34265">
    <property type="entry name" value="TYPE III PANTOTHENATE KINASE"/>
    <property type="match status" value="1"/>
</dbReference>
<feature type="binding site" evidence="16">
    <location>
        <position position="180"/>
    </location>
    <ligand>
        <name>substrate</name>
    </ligand>
</feature>
<keyword evidence="13 16" id="KW-0173">Coenzyme A biosynthesis</keyword>
<evidence type="ECO:0000256" key="1">
    <source>
        <dbReference type="ARBA" id="ARBA00001206"/>
    </source>
</evidence>
<accession>S5MCX6</accession>
<dbReference type="UniPathway" id="UPA00241">
    <property type="reaction ID" value="UER00352"/>
</dbReference>
<feature type="active site" description="Proton acceptor" evidence="16">
    <location>
        <position position="107"/>
    </location>
</feature>
<evidence type="ECO:0000256" key="9">
    <source>
        <dbReference type="ARBA" id="ARBA00022741"/>
    </source>
</evidence>
<protein>
    <recommendedName>
        <fullName evidence="15 16">Type III pantothenate kinase</fullName>
        <ecNumber evidence="6 16">2.7.1.33</ecNumber>
    </recommendedName>
    <alternativeName>
        <fullName evidence="16">PanK-III</fullName>
    </alternativeName>
    <alternativeName>
        <fullName evidence="16">Pantothenic acid kinase</fullName>
    </alternativeName>
</protein>
<comment type="subunit">
    <text evidence="5 16">Homodimer.</text>
</comment>
<dbReference type="EC" id="2.7.1.33" evidence="6 16"/>
<dbReference type="HAMAP" id="MF_01274">
    <property type="entry name" value="Pantothen_kinase_3"/>
    <property type="match status" value="1"/>
</dbReference>
<evidence type="ECO:0000256" key="8">
    <source>
        <dbReference type="ARBA" id="ARBA00022679"/>
    </source>
</evidence>
<evidence type="ECO:0000256" key="16">
    <source>
        <dbReference type="HAMAP-Rule" id="MF_01274"/>
    </source>
</evidence>